<dbReference type="InterPro" id="IPR010998">
    <property type="entry name" value="Integrase_recombinase_N"/>
</dbReference>
<dbReference type="Proteomes" id="UP000566711">
    <property type="component" value="Unassembled WGS sequence"/>
</dbReference>
<dbReference type="AlphaFoldDB" id="A0A7W2EM46"/>
<name>A0A7W2EM46_9BURK</name>
<dbReference type="Gene3D" id="1.10.150.130">
    <property type="match status" value="1"/>
</dbReference>
<dbReference type="EMBL" id="JACEZS010000028">
    <property type="protein sequence ID" value="MBA5608275.1"/>
    <property type="molecule type" value="Genomic_DNA"/>
</dbReference>
<evidence type="ECO:0000256" key="1">
    <source>
        <dbReference type="ARBA" id="ARBA00023125"/>
    </source>
</evidence>
<dbReference type="InterPro" id="IPR011010">
    <property type="entry name" value="DNA_brk_join_enz"/>
</dbReference>
<dbReference type="Gene3D" id="1.10.443.10">
    <property type="entry name" value="Intergrase catalytic core"/>
    <property type="match status" value="1"/>
</dbReference>
<dbReference type="InterPro" id="IPR013762">
    <property type="entry name" value="Integrase-like_cat_sf"/>
</dbReference>
<evidence type="ECO:0000313" key="4">
    <source>
        <dbReference type="EMBL" id="MBA5608275.1"/>
    </source>
</evidence>
<dbReference type="GO" id="GO:0006310">
    <property type="term" value="P:DNA recombination"/>
    <property type="evidence" value="ECO:0007669"/>
    <property type="project" value="UniProtKB-KW"/>
</dbReference>
<dbReference type="RefSeq" id="WP_182220449.1">
    <property type="nucleotide sequence ID" value="NZ_JACEZS010000028.1"/>
</dbReference>
<comment type="caution">
    <text evidence="4">The sequence shown here is derived from an EMBL/GenBank/DDBJ whole genome shotgun (WGS) entry which is preliminary data.</text>
</comment>
<keyword evidence="1" id="KW-0238">DNA-binding</keyword>
<accession>A0A7W2EM46</accession>
<organism evidence="4 5">
    <name type="scientific">Rugamonas fusca</name>
    <dbReference type="NCBI Taxonomy" id="2758568"/>
    <lineage>
        <taxon>Bacteria</taxon>
        <taxon>Pseudomonadati</taxon>
        <taxon>Pseudomonadota</taxon>
        <taxon>Betaproteobacteria</taxon>
        <taxon>Burkholderiales</taxon>
        <taxon>Oxalobacteraceae</taxon>
        <taxon>Telluria group</taxon>
        <taxon>Rugamonas</taxon>
    </lineage>
</organism>
<feature type="region of interest" description="Disordered" evidence="3">
    <location>
        <begin position="438"/>
        <end position="462"/>
    </location>
</feature>
<evidence type="ECO:0000256" key="3">
    <source>
        <dbReference type="SAM" id="MobiDB-lite"/>
    </source>
</evidence>
<keyword evidence="5" id="KW-1185">Reference proteome</keyword>
<keyword evidence="2" id="KW-0233">DNA recombination</keyword>
<evidence type="ECO:0000256" key="2">
    <source>
        <dbReference type="ARBA" id="ARBA00023172"/>
    </source>
</evidence>
<protein>
    <submittedName>
        <fullName evidence="4">Tyrosine-type recombinase/integrase</fullName>
    </submittedName>
</protein>
<reference evidence="4 5" key="1">
    <citation type="submission" date="2020-07" db="EMBL/GenBank/DDBJ databases">
        <title>Novel species isolated from subtropical streams in China.</title>
        <authorList>
            <person name="Lu H."/>
        </authorList>
    </citation>
    <scope>NUCLEOTIDE SEQUENCE [LARGE SCALE GENOMIC DNA]</scope>
    <source>
        <strain evidence="4 5">FT3S</strain>
    </source>
</reference>
<gene>
    <name evidence="4" type="ORF">H3H36_23275</name>
</gene>
<sequence>MPEKLDTTHVLMENELIVYRRERSNIWQCRFKVDGLWQRASTKERDFKKAKAKARELMIEAEIRKRSNLPVITRRFRDVAKLAIQRMEQEQASGKGKVSYSDYIRVIQDYLIPFLGNRNITSIDYAALDELDAWRITEMGKAPANSTLLTHNAALNRVFDEAVMRTFLTDANRPKLEAKGRVGDRRPAFDLNEIRAVINNFDGWIERAKTAKSKEAREVMRDYVDILLDTGARPGKELLDLKWNQITFDPRDAIRSLEPDRGLVDGVAAGLIEYNPCCEMVVTGKTGTRLILGMEKTIMALDRIIQRNYGLRNPMVDPFKGIAIPSNNDYVLRLKDQTDVSESFQKMFASFLEDHNLLIDPKTNQKRVFYSLRHTYATLALTHDRVPIHTLATQMGTSVTMIEKHYSHLKVKHAIEQLRGEETTRLLGAGSIADENYQSKKATKSVDKTPAKKTASSAKKLG</sequence>
<dbReference type="SUPFAM" id="SSF56349">
    <property type="entry name" value="DNA breaking-rejoining enzymes"/>
    <property type="match status" value="1"/>
</dbReference>
<dbReference type="GO" id="GO:0003677">
    <property type="term" value="F:DNA binding"/>
    <property type="evidence" value="ECO:0007669"/>
    <property type="project" value="UniProtKB-KW"/>
</dbReference>
<proteinExistence type="predicted"/>
<dbReference type="GO" id="GO:0015074">
    <property type="term" value="P:DNA integration"/>
    <property type="evidence" value="ECO:0007669"/>
    <property type="project" value="InterPro"/>
</dbReference>
<feature type="compositionally biased region" description="Low complexity" evidence="3">
    <location>
        <begin position="452"/>
        <end position="462"/>
    </location>
</feature>
<evidence type="ECO:0000313" key="5">
    <source>
        <dbReference type="Proteomes" id="UP000566711"/>
    </source>
</evidence>